<organism evidence="1 2">
    <name type="scientific">Flavobacterium restrictum</name>
    <dbReference type="NCBI Taxonomy" id="2594428"/>
    <lineage>
        <taxon>Bacteria</taxon>
        <taxon>Pseudomonadati</taxon>
        <taxon>Bacteroidota</taxon>
        <taxon>Flavobacteriia</taxon>
        <taxon>Flavobacteriales</taxon>
        <taxon>Flavobacteriaceae</taxon>
        <taxon>Flavobacterium</taxon>
    </lineage>
</organism>
<proteinExistence type="predicted"/>
<gene>
    <name evidence="1" type="ORF">FNW21_08690</name>
</gene>
<dbReference type="RefSeq" id="WP_144256348.1">
    <property type="nucleotide sequence ID" value="NZ_VJZT01000007.1"/>
</dbReference>
<evidence type="ECO:0000313" key="1">
    <source>
        <dbReference type="EMBL" id="TRX39772.1"/>
    </source>
</evidence>
<dbReference type="EMBL" id="VJZT01000007">
    <property type="protein sequence ID" value="TRX39772.1"/>
    <property type="molecule type" value="Genomic_DNA"/>
</dbReference>
<dbReference type="Proteomes" id="UP000316371">
    <property type="component" value="Unassembled WGS sequence"/>
</dbReference>
<accession>A0A553E4C1</accession>
<comment type="caution">
    <text evidence="1">The sequence shown here is derived from an EMBL/GenBank/DDBJ whole genome shotgun (WGS) entry which is preliminary data.</text>
</comment>
<evidence type="ECO:0000313" key="2">
    <source>
        <dbReference type="Proteomes" id="UP000316371"/>
    </source>
</evidence>
<protein>
    <submittedName>
        <fullName evidence="1">Uncharacterized protein</fullName>
    </submittedName>
</protein>
<name>A0A553E4C1_9FLAO</name>
<dbReference type="AlphaFoldDB" id="A0A553E4C1"/>
<keyword evidence="2" id="KW-1185">Reference proteome</keyword>
<reference evidence="1 2" key="1">
    <citation type="submission" date="2019-07" db="EMBL/GenBank/DDBJ databases">
        <title>Novel species of Flavobacterium.</title>
        <authorList>
            <person name="Liu Q."/>
            <person name="Xin Y.-H."/>
        </authorList>
    </citation>
    <scope>NUCLEOTIDE SEQUENCE [LARGE SCALE GENOMIC DNA]</scope>
    <source>
        <strain evidence="1 2">LB1R34</strain>
    </source>
</reference>
<sequence>MKYILDIPENKMAFAEEFFKSISFIKKIKAIAPNEITNTAILKGIEDYESKKVMPTPLNLAELKAMINA</sequence>